<comment type="caution">
    <text evidence="2">The sequence shown here is derived from an EMBL/GenBank/DDBJ whole genome shotgun (WGS) entry which is preliminary data.</text>
</comment>
<dbReference type="Proteomes" id="UP000654075">
    <property type="component" value="Unassembled WGS sequence"/>
</dbReference>
<evidence type="ECO:0000313" key="3">
    <source>
        <dbReference type="Proteomes" id="UP000654075"/>
    </source>
</evidence>
<gene>
    <name evidence="2" type="ORF">PGLA1383_LOCUS36922</name>
</gene>
<evidence type="ECO:0000256" key="1">
    <source>
        <dbReference type="SAM" id="MobiDB-lite"/>
    </source>
</evidence>
<dbReference type="AlphaFoldDB" id="A0A813G4U4"/>
<accession>A0A813G4U4</accession>
<reference evidence="2" key="1">
    <citation type="submission" date="2021-02" db="EMBL/GenBank/DDBJ databases">
        <authorList>
            <person name="Dougan E. K."/>
            <person name="Rhodes N."/>
            <person name="Thang M."/>
            <person name="Chan C."/>
        </authorList>
    </citation>
    <scope>NUCLEOTIDE SEQUENCE</scope>
</reference>
<keyword evidence="3" id="KW-1185">Reference proteome</keyword>
<organism evidence="2 3">
    <name type="scientific">Polarella glacialis</name>
    <name type="common">Dinoflagellate</name>
    <dbReference type="NCBI Taxonomy" id="89957"/>
    <lineage>
        <taxon>Eukaryota</taxon>
        <taxon>Sar</taxon>
        <taxon>Alveolata</taxon>
        <taxon>Dinophyceae</taxon>
        <taxon>Suessiales</taxon>
        <taxon>Suessiaceae</taxon>
        <taxon>Polarella</taxon>
    </lineage>
</organism>
<feature type="region of interest" description="Disordered" evidence="1">
    <location>
        <begin position="49"/>
        <end position="101"/>
    </location>
</feature>
<name>A0A813G4U4_POLGL</name>
<proteinExistence type="predicted"/>
<sequence length="264" mass="27720">MIPPSPASPELGPARIPRKPPVSKVARALLVEADQEEVSEEKVEQAFARAAASREMPCSDADDVSSAASAAPTVVEPEVSQTEASTTEAQQASPGEQPVWPSLREATTGWDFCSEAAASEGSSWLDVQDSNAHVPSKPEVPLPAVATGISAWGLRTGEGADTAPARPSFAELLRSQAGANVPQAALPPAAGTRLQVSSRRRVPAAGREAAIGEEGELCDDGFPAAHGWSKEHKANWNSRIQRKVCEQSAKRAEQSRRDRGCSGA</sequence>
<feature type="region of interest" description="Disordered" evidence="1">
    <location>
        <begin position="1"/>
        <end position="22"/>
    </location>
</feature>
<evidence type="ECO:0000313" key="2">
    <source>
        <dbReference type="EMBL" id="CAE8619331.1"/>
    </source>
</evidence>
<feature type="region of interest" description="Disordered" evidence="1">
    <location>
        <begin position="188"/>
        <end position="208"/>
    </location>
</feature>
<feature type="compositionally biased region" description="Polar residues" evidence="1">
    <location>
        <begin position="79"/>
        <end position="94"/>
    </location>
</feature>
<dbReference type="EMBL" id="CAJNNV010026968">
    <property type="protein sequence ID" value="CAE8619331.1"/>
    <property type="molecule type" value="Genomic_DNA"/>
</dbReference>
<protein>
    <submittedName>
        <fullName evidence="2">Uncharacterized protein</fullName>
    </submittedName>
</protein>